<keyword evidence="2" id="KW-1185">Reference proteome</keyword>
<sequence length="206" mass="24073">MFPLRLWLPLMLLLPIAHAKILLNEADTLLTLQGNWLGTMEFVDTRTGKLTELPLALAIESTADQRTLIHKRRFLDPQMQVETLMIRTLSEPGQVAYVRDGRMKHYQTQIAGLQILNPDAWVMVLEHKDNENNRPITVRHTLRRSGEQFSDTKEIDYLDDRDIVWQLRYRTDYLRTGDALPLEQQQPFELLPRRRGAVDELGRVDF</sequence>
<comment type="caution">
    <text evidence="1">The sequence shown here is derived from an EMBL/GenBank/DDBJ whole genome shotgun (WGS) entry which is preliminary data.</text>
</comment>
<protein>
    <submittedName>
        <fullName evidence="1">Uncharacterized protein</fullName>
    </submittedName>
</protein>
<organism evidence="1 2">
    <name type="scientific">Ferrimonas pelagia</name>
    <dbReference type="NCBI Taxonomy" id="1177826"/>
    <lineage>
        <taxon>Bacteria</taxon>
        <taxon>Pseudomonadati</taxon>
        <taxon>Pseudomonadota</taxon>
        <taxon>Gammaproteobacteria</taxon>
        <taxon>Alteromonadales</taxon>
        <taxon>Ferrimonadaceae</taxon>
        <taxon>Ferrimonas</taxon>
    </lineage>
</organism>
<proteinExistence type="predicted"/>
<reference evidence="2" key="1">
    <citation type="journal article" date="2019" name="Int. J. Syst. Evol. Microbiol.">
        <title>The Global Catalogue of Microorganisms (GCM) 10K type strain sequencing project: providing services to taxonomists for standard genome sequencing and annotation.</title>
        <authorList>
            <consortium name="The Broad Institute Genomics Platform"/>
            <consortium name="The Broad Institute Genome Sequencing Center for Infectious Disease"/>
            <person name="Wu L."/>
            <person name="Ma J."/>
        </authorList>
    </citation>
    <scope>NUCLEOTIDE SEQUENCE [LARGE SCALE GENOMIC DNA]</scope>
    <source>
        <strain evidence="2">JCM 18401</strain>
    </source>
</reference>
<name>A0ABP9FHR9_9GAMM</name>
<evidence type="ECO:0000313" key="1">
    <source>
        <dbReference type="EMBL" id="GAA4903298.1"/>
    </source>
</evidence>
<dbReference type="Proteomes" id="UP001499988">
    <property type="component" value="Unassembled WGS sequence"/>
</dbReference>
<evidence type="ECO:0000313" key="2">
    <source>
        <dbReference type="Proteomes" id="UP001499988"/>
    </source>
</evidence>
<dbReference type="RefSeq" id="WP_345337467.1">
    <property type="nucleotide sequence ID" value="NZ_BAABJZ010000107.1"/>
</dbReference>
<accession>A0ABP9FHR9</accession>
<gene>
    <name evidence="1" type="ORF">GCM10023333_41780</name>
</gene>
<dbReference type="EMBL" id="BAABJZ010000107">
    <property type="protein sequence ID" value="GAA4903298.1"/>
    <property type="molecule type" value="Genomic_DNA"/>
</dbReference>